<keyword evidence="1" id="KW-0472">Membrane</keyword>
<comment type="caution">
    <text evidence="2">The sequence shown here is derived from an EMBL/GenBank/DDBJ whole genome shotgun (WGS) entry which is preliminary data.</text>
</comment>
<accession>A0A4R3K993</accession>
<keyword evidence="3" id="KW-1185">Reference proteome</keyword>
<name>A0A4R3K993_9FIRM</name>
<proteinExistence type="predicted"/>
<dbReference type="EMBL" id="SLZZ01000008">
    <property type="protein sequence ID" value="TCS79469.1"/>
    <property type="molecule type" value="Genomic_DNA"/>
</dbReference>
<keyword evidence="1" id="KW-0812">Transmembrane</keyword>
<protein>
    <submittedName>
        <fullName evidence="2">Inhibitor of the pro-sigma K processing machinery</fullName>
    </submittedName>
</protein>
<dbReference type="RefSeq" id="WP_132380457.1">
    <property type="nucleotide sequence ID" value="NZ_DAIPCY010000036.1"/>
</dbReference>
<organism evidence="2 3">
    <name type="scientific">Muricomes intestini</name>
    <dbReference type="NCBI Taxonomy" id="1796634"/>
    <lineage>
        <taxon>Bacteria</taxon>
        <taxon>Bacillati</taxon>
        <taxon>Bacillota</taxon>
        <taxon>Clostridia</taxon>
        <taxon>Lachnospirales</taxon>
        <taxon>Lachnospiraceae</taxon>
        <taxon>Muricomes</taxon>
    </lineage>
</organism>
<reference evidence="2 3" key="1">
    <citation type="submission" date="2019-03" db="EMBL/GenBank/DDBJ databases">
        <title>Genomic Encyclopedia of Type Strains, Phase IV (KMG-IV): sequencing the most valuable type-strain genomes for metagenomic binning, comparative biology and taxonomic classification.</title>
        <authorList>
            <person name="Goeker M."/>
        </authorList>
    </citation>
    <scope>NUCLEOTIDE SEQUENCE [LARGE SCALE GENOMIC DNA]</scope>
    <source>
        <strain evidence="2 3">DSM 29489</strain>
    </source>
</reference>
<dbReference type="InterPro" id="IPR010001">
    <property type="entry name" value="BofA"/>
</dbReference>
<evidence type="ECO:0000256" key="1">
    <source>
        <dbReference type="SAM" id="Phobius"/>
    </source>
</evidence>
<dbReference type="Pfam" id="PF07441">
    <property type="entry name" value="BofA"/>
    <property type="match status" value="1"/>
</dbReference>
<keyword evidence="1" id="KW-1133">Transmembrane helix</keyword>
<dbReference type="OrthoDB" id="1929822at2"/>
<feature type="transmembrane region" description="Helical" evidence="1">
    <location>
        <begin position="43"/>
        <end position="66"/>
    </location>
</feature>
<gene>
    <name evidence="2" type="ORF">EDD59_10850</name>
</gene>
<feature type="transmembrane region" description="Helical" evidence="1">
    <location>
        <begin position="12"/>
        <end position="31"/>
    </location>
</feature>
<dbReference type="Proteomes" id="UP000295726">
    <property type="component" value="Unassembled WGS sequence"/>
</dbReference>
<sequence length="69" mass="7389">MENKLASTVVNFVIRAVLGMGLIYLINQYLLHGSDTLSVGLNVVSFLTAGGLGIPGVCLLYGILFYQNL</sequence>
<evidence type="ECO:0000313" key="2">
    <source>
        <dbReference type="EMBL" id="TCS79469.1"/>
    </source>
</evidence>
<dbReference type="AlphaFoldDB" id="A0A4R3K993"/>
<evidence type="ECO:0000313" key="3">
    <source>
        <dbReference type="Proteomes" id="UP000295726"/>
    </source>
</evidence>